<dbReference type="Proteomes" id="UP000224854">
    <property type="component" value="Unassembled WGS sequence"/>
</dbReference>
<organism evidence="1 2">
    <name type="scientific">Ophiocordyceps australis</name>
    <dbReference type="NCBI Taxonomy" id="1399860"/>
    <lineage>
        <taxon>Eukaryota</taxon>
        <taxon>Fungi</taxon>
        <taxon>Dikarya</taxon>
        <taxon>Ascomycota</taxon>
        <taxon>Pezizomycotina</taxon>
        <taxon>Sordariomycetes</taxon>
        <taxon>Hypocreomycetidae</taxon>
        <taxon>Hypocreales</taxon>
        <taxon>Ophiocordycipitaceae</taxon>
        <taxon>Ophiocordyceps</taxon>
    </lineage>
</organism>
<gene>
    <name evidence="1" type="ORF">CDD82_6589</name>
</gene>
<dbReference type="EMBL" id="NJEU01000693">
    <property type="protein sequence ID" value="PHH71317.1"/>
    <property type="molecule type" value="Genomic_DNA"/>
</dbReference>
<evidence type="ECO:0000313" key="1">
    <source>
        <dbReference type="EMBL" id="PHH71317.1"/>
    </source>
</evidence>
<dbReference type="AlphaFoldDB" id="A0A2C5YRC3"/>
<name>A0A2C5YRC3_9HYPO</name>
<accession>A0A2C5YRC3</accession>
<sequence length="414" mass="47291">MQRYLDSLGPDEDDDLVLIVDAYDVIHQLPPQVMIERYFDIAHRADVALAKRFHITLKDLHRRNLRQTVFWGPDKVCFPTDWRAPRCWAVPQSPLSDAFGPNNGNGDIVFNDPRWLNSGTVMGPVGDIRRVLAATMAEIANTYDANFELRESDQYYISNVWARQEYWRSLQLTQGAEVPGGPNDRFVPETKLNDSDAELHMAIEYKSSLFQTKAGYEPFFGYLEFSQAGHRANMNIDILNLGQQFKPYAIDMPKNVREALTRIFDSVPEAHPGIKAKDWIRTVKLGVNYVSQQIYGLWHCTGTKEQIDAEYPLLWWYPYAESFVKAAVKSSQDGELISSKPIAGRKWASKAYHAGPETPGANEYGGAWSDEKVSGRFIAWKELCGPYEELLFRGERGTWAPSEDEKPLTRRSRR</sequence>
<reference evidence="1 2" key="1">
    <citation type="submission" date="2017-06" db="EMBL/GenBank/DDBJ databases">
        <title>Ant-infecting Ophiocordyceps genomes reveal a high diversity of potential behavioral manipulation genes and a possible major role for enterotoxins.</title>
        <authorList>
            <person name="De Bekker C."/>
            <person name="Evans H.C."/>
            <person name="Brachmann A."/>
            <person name="Hughes D.P."/>
        </authorList>
    </citation>
    <scope>NUCLEOTIDE SEQUENCE [LARGE SCALE GENOMIC DNA]</scope>
    <source>
        <strain evidence="1 2">1348a</strain>
    </source>
</reference>
<dbReference type="PANTHER" id="PTHR36587">
    <property type="entry name" value="EXPRESSION SITE-ASSOCIATED GENE 3 (ESAG3)-LIKE PROTEIN"/>
    <property type="match status" value="1"/>
</dbReference>
<evidence type="ECO:0000313" key="2">
    <source>
        <dbReference type="Proteomes" id="UP000224854"/>
    </source>
</evidence>
<protein>
    <submittedName>
        <fullName evidence="1">Uncharacterized protein</fullName>
    </submittedName>
</protein>
<proteinExistence type="predicted"/>
<dbReference type="CDD" id="cd22997">
    <property type="entry name" value="GT_LH"/>
    <property type="match status" value="1"/>
</dbReference>
<dbReference type="OrthoDB" id="422736at2759"/>
<dbReference type="PANTHER" id="PTHR36587:SF2">
    <property type="entry name" value="EXPRESSION SITE-ASSOCIATED GENE 3 (ESAG3)-LIKE PROTEIN"/>
    <property type="match status" value="1"/>
</dbReference>
<keyword evidence="2" id="KW-1185">Reference proteome</keyword>
<comment type="caution">
    <text evidence="1">The sequence shown here is derived from an EMBL/GenBank/DDBJ whole genome shotgun (WGS) entry which is preliminary data.</text>
</comment>